<proteinExistence type="predicted"/>
<accession>I3YHE1</accession>
<dbReference type="HOGENOM" id="CLU_1408178_0_0_6"/>
<feature type="region of interest" description="Disordered" evidence="1">
    <location>
        <begin position="96"/>
        <end position="116"/>
    </location>
</feature>
<reference evidence="2 3" key="1">
    <citation type="submission" date="2012-06" db="EMBL/GenBank/DDBJ databases">
        <title>Complete sequence of Thiocystis violascens DSM 198.</title>
        <authorList>
            <consortium name="US DOE Joint Genome Institute"/>
            <person name="Lucas S."/>
            <person name="Han J."/>
            <person name="Lapidus A."/>
            <person name="Cheng J.-F."/>
            <person name="Goodwin L."/>
            <person name="Pitluck S."/>
            <person name="Peters L."/>
            <person name="Ovchinnikova G."/>
            <person name="Teshima H."/>
            <person name="Detter J.C."/>
            <person name="Han C."/>
            <person name="Tapia R."/>
            <person name="Land M."/>
            <person name="Hauser L."/>
            <person name="Kyrpides N."/>
            <person name="Ivanova N."/>
            <person name="Pagani I."/>
            <person name="Vogl K."/>
            <person name="Liu Z."/>
            <person name="Frigaard N.-U."/>
            <person name="Bryant D."/>
            <person name="Woyke T."/>
        </authorList>
    </citation>
    <scope>NUCLEOTIDE SEQUENCE [LARGE SCALE GENOMIC DNA]</scope>
    <source>
        <strain evidence="3">ATCC 17096 / DSM 198 / 6111</strain>
    </source>
</reference>
<name>I3YHE1_THIV6</name>
<sequence>MIERRHQWKFGSGLSNGRRNKLAGWLALDIDPDRTTPCWSLDSGKEARIRHQAEMLIGKLRGIAGDSNQPGSYLAAMRDFNIAPIWLKGLPITREGETTANAGDDDQPGQDREITDRSKAGYLEVIGALARALADCLPETLKGSDREPLTGTSIATGDTGIVGHLRKHGYTTRSDSDLRKKISAALKKTPAKW</sequence>
<dbReference type="STRING" id="765911.Thivi_4618"/>
<evidence type="ECO:0000313" key="2">
    <source>
        <dbReference type="EMBL" id="AFL76409.1"/>
    </source>
</evidence>
<dbReference type="AlphaFoldDB" id="I3YHE1"/>
<dbReference type="EMBL" id="CP003154">
    <property type="protein sequence ID" value="AFL76409.1"/>
    <property type="molecule type" value="Genomic_DNA"/>
</dbReference>
<dbReference type="KEGG" id="tvi:Thivi_4618"/>
<organism evidence="2 3">
    <name type="scientific">Thiocystis violascens (strain ATCC 17096 / DSM 198 / 6111)</name>
    <name type="common">Chromatium violascens</name>
    <dbReference type="NCBI Taxonomy" id="765911"/>
    <lineage>
        <taxon>Bacteria</taxon>
        <taxon>Pseudomonadati</taxon>
        <taxon>Pseudomonadota</taxon>
        <taxon>Gammaproteobacteria</taxon>
        <taxon>Chromatiales</taxon>
        <taxon>Chromatiaceae</taxon>
        <taxon>Thiocystis</taxon>
    </lineage>
</organism>
<evidence type="ECO:0000256" key="1">
    <source>
        <dbReference type="SAM" id="MobiDB-lite"/>
    </source>
</evidence>
<gene>
    <name evidence="2" type="ordered locus">Thivi_4618</name>
</gene>
<keyword evidence="3" id="KW-1185">Reference proteome</keyword>
<evidence type="ECO:0000313" key="3">
    <source>
        <dbReference type="Proteomes" id="UP000006062"/>
    </source>
</evidence>
<dbReference type="Proteomes" id="UP000006062">
    <property type="component" value="Chromosome"/>
</dbReference>
<protein>
    <submittedName>
        <fullName evidence="2">Uncharacterized protein</fullName>
    </submittedName>
</protein>